<dbReference type="PROSITE" id="PS01279">
    <property type="entry name" value="PCMT"/>
    <property type="match status" value="1"/>
</dbReference>
<reference evidence="8" key="1">
    <citation type="submission" date="2020-03" db="EMBL/GenBank/DDBJ databases">
        <title>Genome of Pelagibius litoralis DSM 21314T.</title>
        <authorList>
            <person name="Wang G."/>
        </authorList>
    </citation>
    <scope>NUCLEOTIDE SEQUENCE</scope>
    <source>
        <strain evidence="8">DSM 21314</strain>
    </source>
</reference>
<dbReference type="GO" id="GO:0005737">
    <property type="term" value="C:cytoplasm"/>
    <property type="evidence" value="ECO:0007669"/>
    <property type="project" value="UniProtKB-SubCell"/>
</dbReference>
<comment type="function">
    <text evidence="7">Catalyzes the methyl esterification of L-isoaspartyl residues in peptides and proteins that result from spontaneous decomposition of normal L-aspartyl and L-asparaginyl residues. It plays a role in the repair and/or degradation of damaged proteins.</text>
</comment>
<dbReference type="AlphaFoldDB" id="A0A967C1P0"/>
<dbReference type="EMBL" id="JAAQPH010000002">
    <property type="protein sequence ID" value="NIA67546.1"/>
    <property type="molecule type" value="Genomic_DNA"/>
</dbReference>
<dbReference type="Gene3D" id="3.40.50.150">
    <property type="entry name" value="Vaccinia Virus protein VP39"/>
    <property type="match status" value="1"/>
</dbReference>
<dbReference type="GO" id="GO:0032259">
    <property type="term" value="P:methylation"/>
    <property type="evidence" value="ECO:0007669"/>
    <property type="project" value="UniProtKB-KW"/>
</dbReference>
<evidence type="ECO:0000256" key="4">
    <source>
        <dbReference type="ARBA" id="ARBA00022603"/>
    </source>
</evidence>
<keyword evidence="4 7" id="KW-0489">Methyltransferase</keyword>
<gene>
    <name evidence="7" type="primary">pcm</name>
    <name evidence="8" type="ORF">HBA54_02980</name>
</gene>
<dbReference type="GO" id="GO:0030091">
    <property type="term" value="P:protein repair"/>
    <property type="evidence" value="ECO:0007669"/>
    <property type="project" value="UniProtKB-UniRule"/>
</dbReference>
<keyword evidence="9" id="KW-1185">Reference proteome</keyword>
<protein>
    <recommendedName>
        <fullName evidence="7">Protein-L-isoaspartate O-methyltransferase</fullName>
        <ecNumber evidence="7">2.1.1.77</ecNumber>
    </recommendedName>
    <alternativeName>
        <fullName evidence="7">L-isoaspartyl protein carboxyl methyltransferase</fullName>
    </alternativeName>
    <alternativeName>
        <fullName evidence="7">Protein L-isoaspartyl methyltransferase</fullName>
    </alternativeName>
    <alternativeName>
        <fullName evidence="7">Protein-beta-aspartate methyltransferase</fullName>
        <shortName evidence="7">PIMT</shortName>
    </alternativeName>
</protein>
<dbReference type="Proteomes" id="UP000761264">
    <property type="component" value="Unassembled WGS sequence"/>
</dbReference>
<organism evidence="8 9">
    <name type="scientific">Pelagibius litoralis</name>
    <dbReference type="NCBI Taxonomy" id="374515"/>
    <lineage>
        <taxon>Bacteria</taxon>
        <taxon>Pseudomonadati</taxon>
        <taxon>Pseudomonadota</taxon>
        <taxon>Alphaproteobacteria</taxon>
        <taxon>Rhodospirillales</taxon>
        <taxon>Rhodovibrionaceae</taxon>
        <taxon>Pelagibius</taxon>
    </lineage>
</organism>
<dbReference type="PANTHER" id="PTHR11579:SF0">
    <property type="entry name" value="PROTEIN-L-ISOASPARTATE(D-ASPARTATE) O-METHYLTRANSFERASE"/>
    <property type="match status" value="1"/>
</dbReference>
<keyword evidence="3 7" id="KW-0963">Cytoplasm</keyword>
<dbReference type="GO" id="GO:0004719">
    <property type="term" value="F:protein-L-isoaspartate (D-aspartate) O-methyltransferase activity"/>
    <property type="evidence" value="ECO:0007669"/>
    <property type="project" value="UniProtKB-UniRule"/>
</dbReference>
<evidence type="ECO:0000256" key="2">
    <source>
        <dbReference type="ARBA" id="ARBA00005369"/>
    </source>
</evidence>
<dbReference type="NCBIfam" id="TIGR00080">
    <property type="entry name" value="pimt"/>
    <property type="match status" value="1"/>
</dbReference>
<comment type="catalytic activity">
    <reaction evidence="7">
        <text>[protein]-L-isoaspartate + S-adenosyl-L-methionine = [protein]-L-isoaspartate alpha-methyl ester + S-adenosyl-L-homocysteine</text>
        <dbReference type="Rhea" id="RHEA:12705"/>
        <dbReference type="Rhea" id="RHEA-COMP:12143"/>
        <dbReference type="Rhea" id="RHEA-COMP:12144"/>
        <dbReference type="ChEBI" id="CHEBI:57856"/>
        <dbReference type="ChEBI" id="CHEBI:59789"/>
        <dbReference type="ChEBI" id="CHEBI:90596"/>
        <dbReference type="ChEBI" id="CHEBI:90598"/>
        <dbReference type="EC" id="2.1.1.77"/>
    </reaction>
</comment>
<accession>A0A967C1P0</accession>
<keyword evidence="5 7" id="KW-0808">Transferase</keyword>
<evidence type="ECO:0000256" key="6">
    <source>
        <dbReference type="ARBA" id="ARBA00022691"/>
    </source>
</evidence>
<dbReference type="SUPFAM" id="SSF53335">
    <property type="entry name" value="S-adenosyl-L-methionine-dependent methyltransferases"/>
    <property type="match status" value="1"/>
</dbReference>
<dbReference type="FunFam" id="3.40.50.150:FF:000010">
    <property type="entry name" value="Protein-L-isoaspartate O-methyltransferase"/>
    <property type="match status" value="1"/>
</dbReference>
<dbReference type="RefSeq" id="WP_167221741.1">
    <property type="nucleotide sequence ID" value="NZ_JAAQPH010000002.1"/>
</dbReference>
<evidence type="ECO:0000256" key="7">
    <source>
        <dbReference type="HAMAP-Rule" id="MF_00090"/>
    </source>
</evidence>
<dbReference type="Pfam" id="PF01135">
    <property type="entry name" value="PCMT"/>
    <property type="match status" value="1"/>
</dbReference>
<dbReference type="InterPro" id="IPR029063">
    <property type="entry name" value="SAM-dependent_MTases_sf"/>
</dbReference>
<comment type="subcellular location">
    <subcellularLocation>
        <location evidence="1 7">Cytoplasm</location>
    </subcellularLocation>
</comment>
<dbReference type="InterPro" id="IPR000682">
    <property type="entry name" value="PCMT"/>
</dbReference>
<comment type="similarity">
    <text evidence="2 7">Belongs to the methyltransferase superfamily. L-isoaspartyl/D-aspartyl protein methyltransferase family.</text>
</comment>
<name>A0A967C1P0_9PROT</name>
<dbReference type="NCBIfam" id="NF001453">
    <property type="entry name" value="PRK00312.1"/>
    <property type="match status" value="1"/>
</dbReference>
<evidence type="ECO:0000256" key="5">
    <source>
        <dbReference type="ARBA" id="ARBA00022679"/>
    </source>
</evidence>
<keyword evidence="6 7" id="KW-0949">S-adenosyl-L-methionine</keyword>
<proteinExistence type="inferred from homology"/>
<comment type="caution">
    <text evidence="8">The sequence shown here is derived from an EMBL/GenBank/DDBJ whole genome shotgun (WGS) entry which is preliminary data.</text>
</comment>
<evidence type="ECO:0000313" key="9">
    <source>
        <dbReference type="Proteomes" id="UP000761264"/>
    </source>
</evidence>
<dbReference type="EC" id="2.1.1.77" evidence="7"/>
<evidence type="ECO:0000313" key="8">
    <source>
        <dbReference type="EMBL" id="NIA67546.1"/>
    </source>
</evidence>
<dbReference type="PANTHER" id="PTHR11579">
    <property type="entry name" value="PROTEIN-L-ISOASPARTATE O-METHYLTRANSFERASE"/>
    <property type="match status" value="1"/>
</dbReference>
<evidence type="ECO:0000256" key="1">
    <source>
        <dbReference type="ARBA" id="ARBA00004496"/>
    </source>
</evidence>
<dbReference type="HAMAP" id="MF_00090">
    <property type="entry name" value="PIMT"/>
    <property type="match status" value="1"/>
</dbReference>
<evidence type="ECO:0000256" key="3">
    <source>
        <dbReference type="ARBA" id="ARBA00022490"/>
    </source>
</evidence>
<dbReference type="CDD" id="cd02440">
    <property type="entry name" value="AdoMet_MTases"/>
    <property type="match status" value="1"/>
</dbReference>
<feature type="active site" evidence="7">
    <location>
        <position position="60"/>
    </location>
</feature>
<sequence>MMVASRKIRLIMELRRAGIADTAVLSAIERIPREAFTPDSFRHQAYENLAIPIGQGQTLSRPQVVAQMTQALQASRRTKVLEVGTGSGYQAAVLSKLCRRVYTVERFKELRASAELRFTELRLHNITTRHGDGWKGWPEQAPFDRIMVTAAAADVPAVLVDQLAEGGQMVLPVGRTSHDQALLRLRREAGGIVEEHLADVRFVPLVEGVPDDEAYFAQRGGRLA</sequence>